<protein>
    <recommendedName>
        <fullName evidence="6">Probable membrane transporter protein</fullName>
    </recommendedName>
</protein>
<keyword evidence="5 6" id="KW-0472">Membrane</keyword>
<evidence type="ECO:0000256" key="2">
    <source>
        <dbReference type="ARBA" id="ARBA00009142"/>
    </source>
</evidence>
<dbReference type="RefSeq" id="WP_271218703.1">
    <property type="nucleotide sequence ID" value="NZ_BAAAVD010000042.1"/>
</dbReference>
<dbReference type="PANTHER" id="PTHR43701">
    <property type="entry name" value="MEMBRANE TRANSPORTER PROTEIN MJ0441-RELATED"/>
    <property type="match status" value="1"/>
</dbReference>
<comment type="caution">
    <text evidence="7">The sequence shown here is derived from an EMBL/GenBank/DDBJ whole genome shotgun (WGS) entry which is preliminary data.</text>
</comment>
<gene>
    <name evidence="7" type="ORF">GCM10017600_36790</name>
</gene>
<reference evidence="7" key="2">
    <citation type="submission" date="2023-01" db="EMBL/GenBank/DDBJ databases">
        <authorList>
            <person name="Sun Q."/>
            <person name="Evtushenko L."/>
        </authorList>
    </citation>
    <scope>NUCLEOTIDE SEQUENCE</scope>
    <source>
        <strain evidence="7">VKM Ac-2007</strain>
    </source>
</reference>
<feature type="transmembrane region" description="Helical" evidence="6">
    <location>
        <begin position="38"/>
        <end position="60"/>
    </location>
</feature>
<organism evidence="7 8">
    <name type="scientific">Streptosporangium carneum</name>
    <dbReference type="NCBI Taxonomy" id="47481"/>
    <lineage>
        <taxon>Bacteria</taxon>
        <taxon>Bacillati</taxon>
        <taxon>Actinomycetota</taxon>
        <taxon>Actinomycetes</taxon>
        <taxon>Streptosporangiales</taxon>
        <taxon>Streptosporangiaceae</taxon>
        <taxon>Streptosporangium</taxon>
    </lineage>
</organism>
<dbReference type="Pfam" id="PF01925">
    <property type="entry name" value="TauE"/>
    <property type="match status" value="1"/>
</dbReference>
<comment type="similarity">
    <text evidence="2 6">Belongs to the 4-toluene sulfonate uptake permease (TSUP) (TC 2.A.102) family.</text>
</comment>
<evidence type="ECO:0000256" key="6">
    <source>
        <dbReference type="RuleBase" id="RU363041"/>
    </source>
</evidence>
<sequence>MSVALTLVGAVVVGLTLGLLGAGGSVLAVPVLVYGVGQPMTVAIPTSLLVVAVSSAGALLPRIGGGQVRWPVAAVFAAGGVPAALAGAAVGRALPEWLTLPGFAVVMAVVAVRMIRGGESHGGACRTGAGRVDRRRCLPRALAAGAGVGLLTGVFGVGGGFAVVPALTLLLGLAASEAVATSLVVILVNAAAGFAGHAGAADLDYGIALTFAAGALLTSLLAGRFAGRLPEKRVRRLFAWTVLALAPVVAAGAFA</sequence>
<keyword evidence="6" id="KW-1003">Cell membrane</keyword>
<evidence type="ECO:0000256" key="3">
    <source>
        <dbReference type="ARBA" id="ARBA00022692"/>
    </source>
</evidence>
<dbReference type="InterPro" id="IPR002781">
    <property type="entry name" value="TM_pro_TauE-like"/>
</dbReference>
<dbReference type="PANTHER" id="PTHR43701:SF2">
    <property type="entry name" value="MEMBRANE TRANSPORTER PROTEIN YJNA-RELATED"/>
    <property type="match status" value="1"/>
</dbReference>
<feature type="transmembrane region" description="Helical" evidence="6">
    <location>
        <begin position="203"/>
        <end position="225"/>
    </location>
</feature>
<keyword evidence="4 6" id="KW-1133">Transmembrane helix</keyword>
<feature type="transmembrane region" description="Helical" evidence="6">
    <location>
        <begin position="237"/>
        <end position="254"/>
    </location>
</feature>
<dbReference type="GO" id="GO:0005886">
    <property type="term" value="C:plasma membrane"/>
    <property type="evidence" value="ECO:0007669"/>
    <property type="project" value="UniProtKB-SubCell"/>
</dbReference>
<feature type="transmembrane region" description="Helical" evidence="6">
    <location>
        <begin position="141"/>
        <end position="163"/>
    </location>
</feature>
<evidence type="ECO:0000256" key="1">
    <source>
        <dbReference type="ARBA" id="ARBA00004141"/>
    </source>
</evidence>
<evidence type="ECO:0000256" key="5">
    <source>
        <dbReference type="ARBA" id="ARBA00023136"/>
    </source>
</evidence>
<feature type="transmembrane region" description="Helical" evidence="6">
    <location>
        <begin position="97"/>
        <end position="115"/>
    </location>
</feature>
<dbReference type="Proteomes" id="UP001143474">
    <property type="component" value="Unassembled WGS sequence"/>
</dbReference>
<dbReference type="AlphaFoldDB" id="A0A9W6MDX3"/>
<name>A0A9W6MDX3_9ACTN</name>
<comment type="subcellular location">
    <subcellularLocation>
        <location evidence="6">Cell membrane</location>
        <topology evidence="6">Multi-pass membrane protein</topology>
    </subcellularLocation>
    <subcellularLocation>
        <location evidence="1">Membrane</location>
        <topology evidence="1">Multi-pass membrane protein</topology>
    </subcellularLocation>
</comment>
<evidence type="ECO:0000313" key="7">
    <source>
        <dbReference type="EMBL" id="GLK10273.1"/>
    </source>
</evidence>
<evidence type="ECO:0000313" key="8">
    <source>
        <dbReference type="Proteomes" id="UP001143474"/>
    </source>
</evidence>
<keyword evidence="3 6" id="KW-0812">Transmembrane</keyword>
<reference evidence="7" key="1">
    <citation type="journal article" date="2014" name="Int. J. Syst. Evol. Microbiol.">
        <title>Complete genome sequence of Corynebacterium casei LMG S-19264T (=DSM 44701T), isolated from a smear-ripened cheese.</title>
        <authorList>
            <consortium name="US DOE Joint Genome Institute (JGI-PGF)"/>
            <person name="Walter F."/>
            <person name="Albersmeier A."/>
            <person name="Kalinowski J."/>
            <person name="Ruckert C."/>
        </authorList>
    </citation>
    <scope>NUCLEOTIDE SEQUENCE</scope>
    <source>
        <strain evidence="7">VKM Ac-2007</strain>
    </source>
</reference>
<accession>A0A9W6MDX3</accession>
<dbReference type="EMBL" id="BSEV01000007">
    <property type="protein sequence ID" value="GLK10273.1"/>
    <property type="molecule type" value="Genomic_DNA"/>
</dbReference>
<keyword evidence="8" id="KW-1185">Reference proteome</keyword>
<feature type="transmembrane region" description="Helical" evidence="6">
    <location>
        <begin position="72"/>
        <end position="91"/>
    </location>
</feature>
<feature type="transmembrane region" description="Helical" evidence="6">
    <location>
        <begin position="169"/>
        <end position="191"/>
    </location>
</feature>
<evidence type="ECO:0000256" key="4">
    <source>
        <dbReference type="ARBA" id="ARBA00022989"/>
    </source>
</evidence>
<proteinExistence type="inferred from homology"/>
<dbReference type="InterPro" id="IPR051598">
    <property type="entry name" value="TSUP/Inactive_protease-like"/>
</dbReference>